<evidence type="ECO:0000313" key="3">
    <source>
        <dbReference type="Proteomes" id="UP001174677"/>
    </source>
</evidence>
<feature type="compositionally biased region" description="Acidic residues" evidence="1">
    <location>
        <begin position="203"/>
        <end position="220"/>
    </location>
</feature>
<gene>
    <name evidence="2" type="ORF">P3X46_024697</name>
</gene>
<dbReference type="PANTHER" id="PTHR36066:SF8">
    <property type="entry name" value="TRANSCRIPTION FACTOR SAC51"/>
    <property type="match status" value="1"/>
</dbReference>
<dbReference type="Proteomes" id="UP001174677">
    <property type="component" value="Chromosome 14"/>
</dbReference>
<proteinExistence type="predicted"/>
<dbReference type="InterPro" id="IPR037546">
    <property type="entry name" value="SAC51-like"/>
</dbReference>
<sequence length="361" mass="39550">MVKSNNSWLFRPQCTGQSPNLNCMSTSVEPVQQGCLPACVNPGLNTFSANMMMPGIAVPCIPSLNTQQSNGGQGLSQRLPPVFQNLFPMSSCLKENLPVFSYGGEGAPNAIPGCQQRYVIFDQSGNETRLIYSSFLTADVKPTVAATKPIGGSYLHYEEHAAKMDRINHTVLKLQEVSDENRLSGEESEMHEDTEEINAFLYSDDDEDDDDDDDDDDDEVTSTGHSPILISSCGTLAQVEEITEEVTGSDGRNKRQKLLDGGYKRKSLVDAASLTKVAGVHGCDDDDDESSYAISQNQEEERLVILGNKQLKKDKVRATLKILENIIPGAKDKDPLLVLDVAIDYLKSLKFKAKTLGLNYC</sequence>
<dbReference type="EMBL" id="JARPOI010000014">
    <property type="protein sequence ID" value="KAJ9159175.1"/>
    <property type="molecule type" value="Genomic_DNA"/>
</dbReference>
<evidence type="ECO:0000256" key="1">
    <source>
        <dbReference type="SAM" id="MobiDB-lite"/>
    </source>
</evidence>
<comment type="caution">
    <text evidence="2">The sequence shown here is derived from an EMBL/GenBank/DDBJ whole genome shotgun (WGS) entry which is preliminary data.</text>
</comment>
<protein>
    <recommendedName>
        <fullName evidence="4">BHLH domain-containing protein</fullName>
    </recommendedName>
</protein>
<reference evidence="2" key="1">
    <citation type="journal article" date="2023" name="Plant Biotechnol. J.">
        <title>Chromosome-level wild Hevea brasiliensis genome provides new tools for genomic-assisted breeding and valuable loci to elevate rubber yield.</title>
        <authorList>
            <person name="Cheng H."/>
            <person name="Song X."/>
            <person name="Hu Y."/>
            <person name="Wu T."/>
            <person name="Yang Q."/>
            <person name="An Z."/>
            <person name="Feng S."/>
            <person name="Deng Z."/>
            <person name="Wu W."/>
            <person name="Zeng X."/>
            <person name="Tu M."/>
            <person name="Wang X."/>
            <person name="Huang H."/>
        </authorList>
    </citation>
    <scope>NUCLEOTIDE SEQUENCE</scope>
    <source>
        <strain evidence="2">MT/VB/25A 57/8</strain>
    </source>
</reference>
<keyword evidence="3" id="KW-1185">Reference proteome</keyword>
<organism evidence="2 3">
    <name type="scientific">Hevea brasiliensis</name>
    <name type="common">Para rubber tree</name>
    <name type="synonym">Siphonia brasiliensis</name>
    <dbReference type="NCBI Taxonomy" id="3981"/>
    <lineage>
        <taxon>Eukaryota</taxon>
        <taxon>Viridiplantae</taxon>
        <taxon>Streptophyta</taxon>
        <taxon>Embryophyta</taxon>
        <taxon>Tracheophyta</taxon>
        <taxon>Spermatophyta</taxon>
        <taxon>Magnoliopsida</taxon>
        <taxon>eudicotyledons</taxon>
        <taxon>Gunneridae</taxon>
        <taxon>Pentapetalae</taxon>
        <taxon>rosids</taxon>
        <taxon>fabids</taxon>
        <taxon>Malpighiales</taxon>
        <taxon>Euphorbiaceae</taxon>
        <taxon>Crotonoideae</taxon>
        <taxon>Micrandreae</taxon>
        <taxon>Hevea</taxon>
    </lineage>
</organism>
<dbReference type="Pfam" id="PF23173">
    <property type="entry name" value="bHLH_SAC51"/>
    <property type="match status" value="1"/>
</dbReference>
<dbReference type="PANTHER" id="PTHR36066">
    <property type="entry name" value="TRANSCRIPTION FACTOR BHLH145"/>
    <property type="match status" value="1"/>
</dbReference>
<name>A0ABQ9L3B6_HEVBR</name>
<evidence type="ECO:0000313" key="2">
    <source>
        <dbReference type="EMBL" id="KAJ9159175.1"/>
    </source>
</evidence>
<feature type="region of interest" description="Disordered" evidence="1">
    <location>
        <begin position="203"/>
        <end position="227"/>
    </location>
</feature>
<accession>A0ABQ9L3B6</accession>
<evidence type="ECO:0008006" key="4">
    <source>
        <dbReference type="Google" id="ProtNLM"/>
    </source>
</evidence>
<dbReference type="CDD" id="cd18917">
    <property type="entry name" value="bHLH_AtSAC51_like"/>
    <property type="match status" value="1"/>
</dbReference>